<dbReference type="AlphaFoldDB" id="A0A1U7PQL8"/>
<gene>
    <name evidence="1" type="ORF">SAMN05428946_1870</name>
</gene>
<protein>
    <submittedName>
        <fullName evidence="1">Uncharacterized protein</fullName>
    </submittedName>
</protein>
<evidence type="ECO:0000313" key="2">
    <source>
        <dbReference type="Proteomes" id="UP000187550"/>
    </source>
</evidence>
<dbReference type="STRING" id="550447.SAMN05428946_1870"/>
<proteinExistence type="predicted"/>
<evidence type="ECO:0000313" key="1">
    <source>
        <dbReference type="EMBL" id="SIT85764.1"/>
    </source>
</evidence>
<keyword evidence="2" id="KW-1185">Reference proteome</keyword>
<dbReference type="Proteomes" id="UP000187550">
    <property type="component" value="Unassembled WGS sequence"/>
</dbReference>
<sequence length="101" mass="12142">MTAKLYVSISGRQIHPAPHPYPWEFEIEANRKTELMMRSLFSQIDNVEWSNFLRAHLPAIPYHLDKENHEIDRRVAKLYAIVHEYGDEETKRFVEELPFFR</sequence>
<name>A0A1U7PQL8_9BACI</name>
<dbReference type="OrthoDB" id="2706506at2"/>
<accession>A0A1U7PQL8</accession>
<dbReference type="RefSeq" id="WP_076758308.1">
    <property type="nucleotide sequence ID" value="NZ_FTPL01000002.1"/>
</dbReference>
<dbReference type="EMBL" id="FTPL01000002">
    <property type="protein sequence ID" value="SIT85764.1"/>
    <property type="molecule type" value="Genomic_DNA"/>
</dbReference>
<organism evidence="1 2">
    <name type="scientific">Edaphobacillus lindanitolerans</name>
    <dbReference type="NCBI Taxonomy" id="550447"/>
    <lineage>
        <taxon>Bacteria</taxon>
        <taxon>Bacillati</taxon>
        <taxon>Bacillota</taxon>
        <taxon>Bacilli</taxon>
        <taxon>Bacillales</taxon>
        <taxon>Bacillaceae</taxon>
        <taxon>Edaphobacillus</taxon>
    </lineage>
</organism>
<reference evidence="2" key="1">
    <citation type="submission" date="2017-01" db="EMBL/GenBank/DDBJ databases">
        <authorList>
            <person name="Varghese N."/>
            <person name="Submissions S."/>
        </authorList>
    </citation>
    <scope>NUCLEOTIDE SEQUENCE [LARGE SCALE GENOMIC DNA]</scope>
    <source>
        <strain evidence="2">MNA4</strain>
    </source>
</reference>